<proteinExistence type="predicted"/>
<accession>A0A3M7P1P4</accession>
<dbReference type="EMBL" id="REGN01014117">
    <property type="protein sequence ID" value="RMZ93035.1"/>
    <property type="molecule type" value="Genomic_DNA"/>
</dbReference>
<dbReference type="OrthoDB" id="9988001at2759"/>
<dbReference type="Gene3D" id="3.10.20.90">
    <property type="entry name" value="Phosphatidylinositol 3-kinase Catalytic Subunit, Chain A, domain 1"/>
    <property type="match status" value="1"/>
</dbReference>
<sequence length="315" mass="37022">DETDIEIIGYVKIHWNLKKPIKLSDKSIEMGELNEKDDSYSSFKATSVRDLKKKREQISLDDTFSKTSTKMSENFFRNQTVRVKSLTKSSIRGSILHDDLLEEKKSAKDEMFLPSYGSASNICVDNKTTCYKAIKILLEKFHILNSPEDYSLYKVYQSGEIRELNSGLCLSETNPFLSLRDALEFTEKKAPSKRFFYNGKEQRREARENYEEKCERNFISAALNKPRWCPELEEWPAWNYEARNDGYKFKMKMLSPGSHHNQYYRPGYNDDHHFFNHHSNSKNNFDINKYPFNQNGNINFNNQFKPNQPNYPTGN</sequence>
<evidence type="ECO:0000313" key="2">
    <source>
        <dbReference type="EMBL" id="RMZ93035.1"/>
    </source>
</evidence>
<dbReference type="InterPro" id="IPR000159">
    <property type="entry name" value="RA_dom"/>
</dbReference>
<evidence type="ECO:0000313" key="3">
    <source>
        <dbReference type="Proteomes" id="UP000276133"/>
    </source>
</evidence>
<dbReference type="PANTHER" id="PTHR22738">
    <property type="entry name" value="RASSF"/>
    <property type="match status" value="1"/>
</dbReference>
<gene>
    <name evidence="2" type="ORF">BpHYR1_038840</name>
</gene>
<dbReference type="PANTHER" id="PTHR22738:SF15">
    <property type="entry name" value="LD40758P"/>
    <property type="match status" value="1"/>
</dbReference>
<feature type="domain" description="Ras-associating" evidence="1">
    <location>
        <begin position="124"/>
        <end position="165"/>
    </location>
</feature>
<keyword evidence="3" id="KW-1185">Reference proteome</keyword>
<reference evidence="2 3" key="1">
    <citation type="journal article" date="2018" name="Sci. Rep.">
        <title>Genomic signatures of local adaptation to the degree of environmental predictability in rotifers.</title>
        <authorList>
            <person name="Franch-Gras L."/>
            <person name="Hahn C."/>
            <person name="Garcia-Roger E.M."/>
            <person name="Carmona M.J."/>
            <person name="Serra M."/>
            <person name="Gomez A."/>
        </authorList>
    </citation>
    <scope>NUCLEOTIDE SEQUENCE [LARGE SCALE GENOMIC DNA]</scope>
    <source>
        <strain evidence="2">HYR1</strain>
    </source>
</reference>
<dbReference type="GO" id="GO:0007165">
    <property type="term" value="P:signal transduction"/>
    <property type="evidence" value="ECO:0007669"/>
    <property type="project" value="InterPro"/>
</dbReference>
<dbReference type="STRING" id="10195.A0A3M7P1P4"/>
<dbReference type="SUPFAM" id="SSF54236">
    <property type="entry name" value="Ubiquitin-like"/>
    <property type="match status" value="1"/>
</dbReference>
<protein>
    <submittedName>
        <fullName evidence="2">Ras association domain-containing 2 isoform X1</fullName>
    </submittedName>
</protein>
<dbReference type="InterPro" id="IPR033614">
    <property type="entry name" value="RASSF1-6"/>
</dbReference>
<name>A0A3M7P1P4_BRAPC</name>
<dbReference type="PROSITE" id="PS50200">
    <property type="entry name" value="RA"/>
    <property type="match status" value="1"/>
</dbReference>
<organism evidence="2 3">
    <name type="scientific">Brachionus plicatilis</name>
    <name type="common">Marine rotifer</name>
    <name type="synonym">Brachionus muelleri</name>
    <dbReference type="NCBI Taxonomy" id="10195"/>
    <lineage>
        <taxon>Eukaryota</taxon>
        <taxon>Metazoa</taxon>
        <taxon>Spiralia</taxon>
        <taxon>Gnathifera</taxon>
        <taxon>Rotifera</taxon>
        <taxon>Eurotatoria</taxon>
        <taxon>Monogononta</taxon>
        <taxon>Pseudotrocha</taxon>
        <taxon>Ploima</taxon>
        <taxon>Brachionidae</taxon>
        <taxon>Brachionus</taxon>
    </lineage>
</organism>
<comment type="caution">
    <text evidence="2">The sequence shown here is derived from an EMBL/GenBank/DDBJ whole genome shotgun (WGS) entry which is preliminary data.</text>
</comment>
<dbReference type="AlphaFoldDB" id="A0A3M7P1P4"/>
<evidence type="ECO:0000259" key="1">
    <source>
        <dbReference type="PROSITE" id="PS50200"/>
    </source>
</evidence>
<dbReference type="Proteomes" id="UP000276133">
    <property type="component" value="Unassembled WGS sequence"/>
</dbReference>
<dbReference type="InterPro" id="IPR029071">
    <property type="entry name" value="Ubiquitin-like_domsf"/>
</dbReference>
<feature type="non-terminal residue" evidence="2">
    <location>
        <position position="1"/>
    </location>
</feature>
<dbReference type="Pfam" id="PF00788">
    <property type="entry name" value="RA"/>
    <property type="match status" value="1"/>
</dbReference>